<dbReference type="EMBL" id="RAPK01000008">
    <property type="protein sequence ID" value="RKD73242.1"/>
    <property type="molecule type" value="Genomic_DNA"/>
</dbReference>
<reference evidence="2 3" key="1">
    <citation type="submission" date="2018-09" db="EMBL/GenBank/DDBJ databases">
        <title>Genomic Encyclopedia of Archaeal and Bacterial Type Strains, Phase II (KMG-II): from individual species to whole genera.</title>
        <authorList>
            <person name="Goeker M."/>
        </authorList>
    </citation>
    <scope>NUCLEOTIDE SEQUENCE [LARGE SCALE GENOMIC DNA]</scope>
    <source>
        <strain evidence="2 3">DSM 17008</strain>
    </source>
</reference>
<accession>A0A419V471</accession>
<dbReference type="Pfam" id="PF10031">
    <property type="entry name" value="DUF2273"/>
    <property type="match status" value="1"/>
</dbReference>
<gene>
    <name evidence="2" type="ORF">ATL39_1533</name>
</gene>
<evidence type="ECO:0000313" key="2">
    <source>
        <dbReference type="EMBL" id="RKD73242.1"/>
    </source>
</evidence>
<keyword evidence="1" id="KW-0812">Transmembrane</keyword>
<dbReference type="InterPro" id="IPR018730">
    <property type="entry name" value="DUF2273"/>
</dbReference>
<dbReference type="AlphaFoldDB" id="A0A419V471"/>
<feature type="transmembrane region" description="Helical" evidence="1">
    <location>
        <begin position="15"/>
        <end position="48"/>
    </location>
</feature>
<keyword evidence="3" id="KW-1185">Reference proteome</keyword>
<sequence length="74" mass="8669">MNEDKKQLLDYRGRIVSIIIALLLVIVFLFWGFGEAVVVAIIFAVGYLVGRQLDGHRDIQVWTQKTLRYFTERR</sequence>
<comment type="caution">
    <text evidence="2">The sequence shown here is derived from an EMBL/GenBank/DDBJ whole genome shotgun (WGS) entry which is preliminary data.</text>
</comment>
<evidence type="ECO:0000313" key="3">
    <source>
        <dbReference type="Proteomes" id="UP000285120"/>
    </source>
</evidence>
<evidence type="ECO:0000256" key="1">
    <source>
        <dbReference type="SAM" id="Phobius"/>
    </source>
</evidence>
<dbReference type="Proteomes" id="UP000285120">
    <property type="component" value="Unassembled WGS sequence"/>
</dbReference>
<organism evidence="2 3">
    <name type="scientific">Sinobaca qinghaiensis</name>
    <dbReference type="NCBI Taxonomy" id="342944"/>
    <lineage>
        <taxon>Bacteria</taxon>
        <taxon>Bacillati</taxon>
        <taxon>Bacillota</taxon>
        <taxon>Bacilli</taxon>
        <taxon>Bacillales</taxon>
        <taxon>Sporolactobacillaceae</taxon>
        <taxon>Sinobaca</taxon>
    </lineage>
</organism>
<protein>
    <submittedName>
        <fullName evidence="2">Small integral membrane protein DUF2273</fullName>
    </submittedName>
</protein>
<dbReference type="RefSeq" id="WP_120192722.1">
    <property type="nucleotide sequence ID" value="NZ_RAPK01000008.1"/>
</dbReference>
<keyword evidence="1" id="KW-0472">Membrane</keyword>
<keyword evidence="1" id="KW-1133">Transmembrane helix</keyword>
<name>A0A419V471_9BACL</name>
<dbReference type="OrthoDB" id="2134890at2"/>
<proteinExistence type="predicted"/>